<reference evidence="1" key="1">
    <citation type="submission" date="2020-08" db="EMBL/GenBank/DDBJ databases">
        <title>Genome public.</title>
        <authorList>
            <person name="Liu C."/>
            <person name="Sun Q."/>
        </authorList>
    </citation>
    <scope>NUCLEOTIDE SEQUENCE</scope>
    <source>
        <strain evidence="1">BX1005</strain>
    </source>
</reference>
<comment type="caution">
    <text evidence="1">The sequence shown here is derived from an EMBL/GenBank/DDBJ whole genome shotgun (WGS) entry which is preliminary data.</text>
</comment>
<dbReference type="Proteomes" id="UP000606720">
    <property type="component" value="Unassembled WGS sequence"/>
</dbReference>
<gene>
    <name evidence="1" type="ORF">H8S17_01300</name>
</gene>
<name>A0A923LM88_9FIRM</name>
<proteinExistence type="predicted"/>
<organism evidence="1 2">
    <name type="scientific">Roseburia zhanii</name>
    <dbReference type="NCBI Taxonomy" id="2763064"/>
    <lineage>
        <taxon>Bacteria</taxon>
        <taxon>Bacillati</taxon>
        <taxon>Bacillota</taxon>
        <taxon>Clostridia</taxon>
        <taxon>Lachnospirales</taxon>
        <taxon>Lachnospiraceae</taxon>
        <taxon>Roseburia</taxon>
    </lineage>
</organism>
<accession>A0A923LM88</accession>
<dbReference type="AlphaFoldDB" id="A0A923LM88"/>
<evidence type="ECO:0000313" key="1">
    <source>
        <dbReference type="EMBL" id="MBC5712857.1"/>
    </source>
</evidence>
<protein>
    <submittedName>
        <fullName evidence="1">Uncharacterized protein</fullName>
    </submittedName>
</protein>
<dbReference type="EMBL" id="JACOPH010000001">
    <property type="protein sequence ID" value="MBC5712857.1"/>
    <property type="molecule type" value="Genomic_DNA"/>
</dbReference>
<sequence>MPNDYTGKMPFYLTYPMPNVYQTEKEYERDMERMKELYPRRMKELLAYVEEECDKMEYEGSMMYDEYPDRVLLYKVSADIYDKAVPLEQTEHRRGRRRDRDLMDVIQVLLFDEMHRRRGRRRRCCQRWW</sequence>
<evidence type="ECO:0000313" key="2">
    <source>
        <dbReference type="Proteomes" id="UP000606720"/>
    </source>
</evidence>
<keyword evidence="2" id="KW-1185">Reference proteome</keyword>